<keyword evidence="9" id="KW-0472">Membrane</keyword>
<dbReference type="EMBL" id="JAODUP010002236">
    <property type="protein sequence ID" value="KAK2138906.1"/>
    <property type="molecule type" value="Genomic_DNA"/>
</dbReference>
<comment type="caution">
    <text evidence="10">The sequence shown here is derived from an EMBL/GenBank/DDBJ whole genome shotgun (WGS) entry which is preliminary data.</text>
</comment>
<dbReference type="InterPro" id="IPR002659">
    <property type="entry name" value="Glyco_trans_31"/>
</dbReference>
<keyword evidence="8" id="KW-0333">Golgi apparatus</keyword>
<comment type="similarity">
    <text evidence="2">Belongs to the glycosyltransferase 31 family.</text>
</comment>
<dbReference type="AlphaFoldDB" id="A0AAD9IQQ5"/>
<evidence type="ECO:0000256" key="7">
    <source>
        <dbReference type="ARBA" id="ARBA00022989"/>
    </source>
</evidence>
<comment type="subcellular location">
    <subcellularLocation>
        <location evidence="1">Golgi apparatus membrane</location>
        <topology evidence="1">Single-pass type II membrane protein</topology>
    </subcellularLocation>
</comment>
<evidence type="ECO:0000256" key="3">
    <source>
        <dbReference type="ARBA" id="ARBA00022676"/>
    </source>
</evidence>
<name>A0AAD9IQQ5_9ANNE</name>
<keyword evidence="5" id="KW-0812">Transmembrane</keyword>
<organism evidence="10 11">
    <name type="scientific">Paralvinella palmiformis</name>
    <dbReference type="NCBI Taxonomy" id="53620"/>
    <lineage>
        <taxon>Eukaryota</taxon>
        <taxon>Metazoa</taxon>
        <taxon>Spiralia</taxon>
        <taxon>Lophotrochozoa</taxon>
        <taxon>Annelida</taxon>
        <taxon>Polychaeta</taxon>
        <taxon>Sedentaria</taxon>
        <taxon>Canalipalpata</taxon>
        <taxon>Terebellida</taxon>
        <taxon>Terebelliformia</taxon>
        <taxon>Alvinellidae</taxon>
        <taxon>Paralvinella</taxon>
    </lineage>
</organism>
<keyword evidence="6" id="KW-0735">Signal-anchor</keyword>
<reference evidence="10" key="1">
    <citation type="journal article" date="2023" name="Mol. Biol. Evol.">
        <title>Third-Generation Sequencing Reveals the Adaptive Role of the Epigenome in Three Deep-Sea Polychaetes.</title>
        <authorList>
            <person name="Perez M."/>
            <person name="Aroh O."/>
            <person name="Sun Y."/>
            <person name="Lan Y."/>
            <person name="Juniper S.K."/>
            <person name="Young C.R."/>
            <person name="Angers B."/>
            <person name="Qian P.Y."/>
        </authorList>
    </citation>
    <scope>NUCLEOTIDE SEQUENCE</scope>
    <source>
        <strain evidence="10">P08H-3</strain>
    </source>
</reference>
<evidence type="ECO:0000313" key="10">
    <source>
        <dbReference type="EMBL" id="KAK2138906.1"/>
    </source>
</evidence>
<proteinExistence type="inferred from homology"/>
<evidence type="ECO:0008006" key="12">
    <source>
        <dbReference type="Google" id="ProtNLM"/>
    </source>
</evidence>
<dbReference type="Proteomes" id="UP001208570">
    <property type="component" value="Unassembled WGS sequence"/>
</dbReference>
<keyword evidence="11" id="KW-1185">Reference proteome</keyword>
<sequence length="168" mass="19393">MSNKTDPILRDVIEEADYTKDILLLNMMDLYDNLTIKGFHTMLWIANQGFQSSYVMKTEDDVILHILWIGISDDVSPDGYDPGISTPFALPDPRLSIFRWNHSSSHWKPTSFYPKALYMTFQEPLERRTRSRRVAGSKLREVRCCHVATGSLILKNENMTGRDGYVFV</sequence>
<evidence type="ECO:0000256" key="5">
    <source>
        <dbReference type="ARBA" id="ARBA00022692"/>
    </source>
</evidence>
<keyword evidence="4" id="KW-0808">Transferase</keyword>
<evidence type="ECO:0000256" key="2">
    <source>
        <dbReference type="ARBA" id="ARBA00008661"/>
    </source>
</evidence>
<dbReference type="GO" id="GO:0016758">
    <property type="term" value="F:hexosyltransferase activity"/>
    <property type="evidence" value="ECO:0007669"/>
    <property type="project" value="InterPro"/>
</dbReference>
<evidence type="ECO:0000313" key="11">
    <source>
        <dbReference type="Proteomes" id="UP001208570"/>
    </source>
</evidence>
<dbReference type="GO" id="GO:0000139">
    <property type="term" value="C:Golgi membrane"/>
    <property type="evidence" value="ECO:0007669"/>
    <property type="project" value="UniProtKB-SubCell"/>
</dbReference>
<evidence type="ECO:0000256" key="9">
    <source>
        <dbReference type="ARBA" id="ARBA00023136"/>
    </source>
</evidence>
<gene>
    <name evidence="10" type="ORF">LSH36_2218g00020</name>
</gene>
<keyword evidence="7" id="KW-1133">Transmembrane helix</keyword>
<evidence type="ECO:0000256" key="6">
    <source>
        <dbReference type="ARBA" id="ARBA00022968"/>
    </source>
</evidence>
<evidence type="ECO:0000256" key="4">
    <source>
        <dbReference type="ARBA" id="ARBA00022679"/>
    </source>
</evidence>
<keyword evidence="3" id="KW-0328">Glycosyltransferase</keyword>
<evidence type="ECO:0000256" key="1">
    <source>
        <dbReference type="ARBA" id="ARBA00004323"/>
    </source>
</evidence>
<evidence type="ECO:0000256" key="8">
    <source>
        <dbReference type="ARBA" id="ARBA00023034"/>
    </source>
</evidence>
<accession>A0AAD9IQQ5</accession>
<dbReference type="Pfam" id="PF01762">
    <property type="entry name" value="Galactosyl_T"/>
    <property type="match status" value="1"/>
</dbReference>
<protein>
    <recommendedName>
        <fullName evidence="12">Hexosyltransferase</fullName>
    </recommendedName>
</protein>